<keyword evidence="1" id="KW-0238">DNA-binding</keyword>
<accession>A0A9N9BD52</accession>
<feature type="compositionally biased region" description="Basic and acidic residues" evidence="2">
    <location>
        <begin position="125"/>
        <end position="143"/>
    </location>
</feature>
<gene>
    <name evidence="4" type="ORF">POCULU_LOCUS5661</name>
</gene>
<feature type="compositionally biased region" description="Low complexity" evidence="2">
    <location>
        <begin position="341"/>
        <end position="352"/>
    </location>
</feature>
<organism evidence="4 5">
    <name type="scientific">Paraglomus occultum</name>
    <dbReference type="NCBI Taxonomy" id="144539"/>
    <lineage>
        <taxon>Eukaryota</taxon>
        <taxon>Fungi</taxon>
        <taxon>Fungi incertae sedis</taxon>
        <taxon>Mucoromycota</taxon>
        <taxon>Glomeromycotina</taxon>
        <taxon>Glomeromycetes</taxon>
        <taxon>Paraglomerales</taxon>
        <taxon>Paraglomeraceae</taxon>
        <taxon>Paraglomus</taxon>
    </lineage>
</organism>
<feature type="compositionally biased region" description="Low complexity" evidence="2">
    <location>
        <begin position="144"/>
        <end position="159"/>
    </location>
</feature>
<feature type="region of interest" description="Disordered" evidence="2">
    <location>
        <begin position="325"/>
        <end position="361"/>
    </location>
</feature>
<evidence type="ECO:0000256" key="1">
    <source>
        <dbReference type="PROSITE-ProRule" id="PRU00267"/>
    </source>
</evidence>
<reference evidence="4" key="1">
    <citation type="submission" date="2021-06" db="EMBL/GenBank/DDBJ databases">
        <authorList>
            <person name="Kallberg Y."/>
            <person name="Tangrot J."/>
            <person name="Rosling A."/>
        </authorList>
    </citation>
    <scope>NUCLEOTIDE SEQUENCE</scope>
    <source>
        <strain evidence="4">IA702</strain>
    </source>
</reference>
<dbReference type="Pfam" id="PF00505">
    <property type="entry name" value="HMG_box"/>
    <property type="match status" value="1"/>
</dbReference>
<protein>
    <submittedName>
        <fullName evidence="4">468_t:CDS:1</fullName>
    </submittedName>
</protein>
<proteinExistence type="predicted"/>
<evidence type="ECO:0000313" key="5">
    <source>
        <dbReference type="Proteomes" id="UP000789572"/>
    </source>
</evidence>
<evidence type="ECO:0000259" key="3">
    <source>
        <dbReference type="PROSITE" id="PS50118"/>
    </source>
</evidence>
<keyword evidence="5" id="KW-1185">Reference proteome</keyword>
<dbReference type="EMBL" id="CAJVPJ010000901">
    <property type="protein sequence ID" value="CAG8564135.1"/>
    <property type="molecule type" value="Genomic_DNA"/>
</dbReference>
<evidence type="ECO:0000313" key="4">
    <source>
        <dbReference type="EMBL" id="CAG8564135.1"/>
    </source>
</evidence>
<dbReference type="SMART" id="SM00398">
    <property type="entry name" value="HMG"/>
    <property type="match status" value="1"/>
</dbReference>
<keyword evidence="1" id="KW-0539">Nucleus</keyword>
<feature type="compositionally biased region" description="Polar residues" evidence="2">
    <location>
        <begin position="325"/>
        <end position="340"/>
    </location>
</feature>
<comment type="caution">
    <text evidence="4">The sequence shown here is derived from an EMBL/GenBank/DDBJ whole genome shotgun (WGS) entry which is preliminary data.</text>
</comment>
<dbReference type="SUPFAM" id="SSF47095">
    <property type="entry name" value="HMG-box"/>
    <property type="match status" value="1"/>
</dbReference>
<sequence>MSPVTTQSPRQLIVQFTDGSQIDFPVPSAQDIRDRFFYRKAKSSDKPARPPNKFFIFRTMLQGSIDALKLQVPIVSGLASEVWKKCSDDVKELFTKLAARAKAEHSEINPGYVYKPFRRNSSESSDDKARAEDSHDENSERTQTETTETTESLPSSPSTLTPYTHFPLCQSGGYYMMPEALRKEACAFDEQLEGSHILLSGYMNAYTCGDYCNDAGNYPDTPPVEESPYPVTYDYPTFDVKHLAISTMNNGNVTSCEMNNNSNESKFSMQPLVYQALDVSSGCYSYPYNYIPEYTSNIPHDTSMSFAVSSSVFYLNAIPPSSVPYGQSHTPSLSPTSTIPYSDSSSICYSASDKVDDESSE</sequence>
<dbReference type="AlphaFoldDB" id="A0A9N9BD52"/>
<evidence type="ECO:0000256" key="2">
    <source>
        <dbReference type="SAM" id="MobiDB-lite"/>
    </source>
</evidence>
<dbReference type="PROSITE" id="PS50118">
    <property type="entry name" value="HMG_BOX_2"/>
    <property type="match status" value="1"/>
</dbReference>
<dbReference type="OrthoDB" id="2357619at2759"/>
<dbReference type="InterPro" id="IPR036910">
    <property type="entry name" value="HMG_box_dom_sf"/>
</dbReference>
<feature type="DNA-binding region" description="HMG box" evidence="1">
    <location>
        <begin position="47"/>
        <end position="113"/>
    </location>
</feature>
<dbReference type="GO" id="GO:0005634">
    <property type="term" value="C:nucleus"/>
    <property type="evidence" value="ECO:0007669"/>
    <property type="project" value="UniProtKB-UniRule"/>
</dbReference>
<feature type="region of interest" description="Disordered" evidence="2">
    <location>
        <begin position="114"/>
        <end position="159"/>
    </location>
</feature>
<dbReference type="Gene3D" id="1.10.30.10">
    <property type="entry name" value="High mobility group box domain"/>
    <property type="match status" value="1"/>
</dbReference>
<dbReference type="GO" id="GO:0003677">
    <property type="term" value="F:DNA binding"/>
    <property type="evidence" value="ECO:0007669"/>
    <property type="project" value="UniProtKB-UniRule"/>
</dbReference>
<dbReference type="Proteomes" id="UP000789572">
    <property type="component" value="Unassembled WGS sequence"/>
</dbReference>
<feature type="domain" description="HMG box" evidence="3">
    <location>
        <begin position="47"/>
        <end position="113"/>
    </location>
</feature>
<name>A0A9N9BD52_9GLOM</name>
<dbReference type="CDD" id="cd01389">
    <property type="entry name" value="HMG-box_ROX1-like"/>
    <property type="match status" value="1"/>
</dbReference>
<dbReference type="InterPro" id="IPR009071">
    <property type="entry name" value="HMG_box_dom"/>
</dbReference>